<comment type="function">
    <text evidence="1">Catalyzes the transfer of diphosphate from ATP to 6-hydroxymethyl-7,8-dihydropterin (6-HMD), leading to 6-hydroxymethyl-7,8-dihydropterin diphosphate (6-HMDP).</text>
</comment>
<dbReference type="GO" id="GO:0000287">
    <property type="term" value="F:magnesium ion binding"/>
    <property type="evidence" value="ECO:0007669"/>
    <property type="project" value="UniProtKB-UniRule"/>
</dbReference>
<dbReference type="UniPathway" id="UPA00077">
    <property type="reaction ID" value="UER00155"/>
</dbReference>
<proteinExistence type="inferred from homology"/>
<keyword evidence="1" id="KW-0547">Nucleotide-binding</keyword>
<dbReference type="EC" id="2.7.6.3" evidence="1"/>
<keyword evidence="1" id="KW-0808">Transferase</keyword>
<comment type="catalytic activity">
    <reaction evidence="1">
        <text>6-hydroxymethyl-7,8-dihydropterin + ATP = (7,8-dihydropterin-6-yl)methyl diphosphate + AMP + H(+)</text>
        <dbReference type="Rhea" id="RHEA:11412"/>
        <dbReference type="ChEBI" id="CHEBI:15378"/>
        <dbReference type="ChEBI" id="CHEBI:30616"/>
        <dbReference type="ChEBI" id="CHEBI:44841"/>
        <dbReference type="ChEBI" id="CHEBI:72950"/>
        <dbReference type="ChEBI" id="CHEBI:456215"/>
        <dbReference type="EC" id="2.7.6.3"/>
    </reaction>
</comment>
<keyword evidence="1" id="KW-0289">Folate biosynthesis</keyword>
<dbReference type="Pfam" id="PF01973">
    <property type="entry name" value="MptE-like"/>
    <property type="match status" value="1"/>
</dbReference>
<dbReference type="GO" id="GO:0016301">
    <property type="term" value="F:kinase activity"/>
    <property type="evidence" value="ECO:0007669"/>
    <property type="project" value="UniProtKB-KW"/>
</dbReference>
<dbReference type="GO" id="GO:0046656">
    <property type="term" value="P:folic acid biosynthetic process"/>
    <property type="evidence" value="ECO:0007669"/>
    <property type="project" value="UniProtKB-KW"/>
</dbReference>
<dbReference type="GO" id="GO:0005524">
    <property type="term" value="F:ATP binding"/>
    <property type="evidence" value="ECO:0007669"/>
    <property type="project" value="UniProtKB-UniRule"/>
</dbReference>
<dbReference type="PANTHER" id="PTHR39648:SF1">
    <property type="entry name" value="6-HYDROXYMETHYL-7,8-DIHYDROPTERIN PYROPHOSPHOKINASE"/>
    <property type="match status" value="1"/>
</dbReference>
<dbReference type="InterPro" id="IPR027510">
    <property type="entry name" value="HMPDK_MptE"/>
</dbReference>
<comment type="similarity">
    <text evidence="1">Belongs to the archaeal 6-HMPDK family.</text>
</comment>
<keyword evidence="1" id="KW-0418">Kinase</keyword>
<gene>
    <name evidence="1" type="primary">mptE</name>
    <name evidence="3" type="ORF">SAMN04488065_0632</name>
</gene>
<evidence type="ECO:0000256" key="1">
    <source>
        <dbReference type="HAMAP-Rule" id="MF_02131"/>
    </source>
</evidence>
<evidence type="ECO:0000259" key="2">
    <source>
        <dbReference type="Pfam" id="PF01973"/>
    </source>
</evidence>
<dbReference type="PANTHER" id="PTHR39648">
    <property type="entry name" value="6-HYDROXYMETHYL-7,8-DIHYDROPTERIN PYROPHOSPHOKINASE"/>
    <property type="match status" value="1"/>
</dbReference>
<dbReference type="Proteomes" id="UP000236755">
    <property type="component" value="Unassembled WGS sequence"/>
</dbReference>
<dbReference type="HAMAP" id="MF_02131">
    <property type="entry name" value="HMPDK_arch"/>
    <property type="match status" value="1"/>
</dbReference>
<accession>A0A1H3W9Y4</accession>
<protein>
    <recommendedName>
        <fullName evidence="1">6-hydroxymethyl-7,8-dihydropterin pyrophosphokinase</fullName>
        <shortName evidence="1">HPPK</shortName>
        <ecNumber evidence="1">2.7.6.3</ecNumber>
    </recommendedName>
    <alternativeName>
        <fullName evidence="1">2-amino-4-hydroxy-6-hydroxymethyldihydropteridine pyrophosphokinase</fullName>
    </alternativeName>
    <alternativeName>
        <fullName evidence="1">6-hydroxymethyl-7,8-dihydropterin diphosphokinase</fullName>
        <shortName evidence="1">6-HMPDK</shortName>
    </alternativeName>
    <alternativeName>
        <fullName evidence="1">7,8-dihydro-6-hydroxymethylpterin diphosphokinase</fullName>
    </alternativeName>
    <alternativeName>
        <fullName evidence="1">7,8-dihydro-6-hydroxymethylpterin pyrophosphokinase</fullName>
        <shortName evidence="1">PPPK</shortName>
    </alternativeName>
</protein>
<dbReference type="STRING" id="555874.SAMN04488065_0632"/>
<reference evidence="3 4" key="1">
    <citation type="submission" date="2016-10" db="EMBL/GenBank/DDBJ databases">
        <authorList>
            <person name="de Groot N.N."/>
        </authorList>
    </citation>
    <scope>NUCLEOTIDE SEQUENCE [LARGE SCALE GENOMIC DNA]</scope>
    <source>
        <strain evidence="3 4">CGMCC 1.8712</strain>
    </source>
</reference>
<sequence length="227" mass="25001">MNYQTWSHAYEQILADFGYDPAADERARDRLATLTDPFDESRLAAMRGATVAVAGAGPSLTSDRDRRLAAEADVVVAASVAAKRLREAGVAVDLMVTDLDKSPATARTLTREGVPVAVHAHGDNVPAVEEWVPRFDDEHVLPTTQAEPRGPVVNYGGFTDGDRGAFLADAFGADTLVFPGWDFDDEGVSETKRRKLVWAERLLYWLERRRDDHFAVLDGRRDDIASM</sequence>
<keyword evidence="4" id="KW-1185">Reference proteome</keyword>
<feature type="domain" description="6-hydroxymethylpterin diphosphokinase MptE-like" evidence="2">
    <location>
        <begin position="44"/>
        <end position="184"/>
    </location>
</feature>
<name>A0A1H3W9Y4_9EURY</name>
<dbReference type="EMBL" id="FNQT01000001">
    <property type="protein sequence ID" value="SDZ83088.1"/>
    <property type="molecule type" value="Genomic_DNA"/>
</dbReference>
<evidence type="ECO:0000313" key="4">
    <source>
        <dbReference type="Proteomes" id="UP000236755"/>
    </source>
</evidence>
<comment type="pathway">
    <text evidence="1">Cofactor biosynthesis; tetrahydrofolate biosynthesis; 2-amino-4-hydroxy-6-hydroxymethyl-7,8-dihydropteridine diphosphate from 7,8-dihydroneopterin triphosphate: step 4/4.</text>
</comment>
<keyword evidence="1" id="KW-0460">Magnesium</keyword>
<dbReference type="RefSeq" id="WP_092631305.1">
    <property type="nucleotide sequence ID" value="NZ_FNQT01000001.1"/>
</dbReference>
<dbReference type="GO" id="GO:0046654">
    <property type="term" value="P:tetrahydrofolate biosynthetic process"/>
    <property type="evidence" value="ECO:0007669"/>
    <property type="project" value="UniProtKB-UniRule"/>
</dbReference>
<dbReference type="AlphaFoldDB" id="A0A1H3W9Y4"/>
<evidence type="ECO:0000313" key="3">
    <source>
        <dbReference type="EMBL" id="SDZ83088.1"/>
    </source>
</evidence>
<dbReference type="InterPro" id="IPR002826">
    <property type="entry name" value="MptE-like"/>
</dbReference>
<comment type="cofactor">
    <cofactor evidence="1">
        <name>Mg(2+)</name>
        <dbReference type="ChEBI" id="CHEBI:18420"/>
    </cofactor>
</comment>
<dbReference type="OrthoDB" id="34207at2157"/>
<dbReference type="GO" id="GO:0003848">
    <property type="term" value="F:2-amino-4-hydroxy-6-hydroxymethyldihydropteridine diphosphokinase activity"/>
    <property type="evidence" value="ECO:0007669"/>
    <property type="project" value="UniProtKB-UniRule"/>
</dbReference>
<keyword evidence="1" id="KW-0067">ATP-binding</keyword>
<organism evidence="3 4">
    <name type="scientific">Haloplanus vescus</name>
    <dbReference type="NCBI Taxonomy" id="555874"/>
    <lineage>
        <taxon>Archaea</taxon>
        <taxon>Methanobacteriati</taxon>
        <taxon>Methanobacteriota</taxon>
        <taxon>Stenosarchaea group</taxon>
        <taxon>Halobacteria</taxon>
        <taxon>Halobacteriales</taxon>
        <taxon>Haloferacaceae</taxon>
        <taxon>Haloplanus</taxon>
    </lineage>
</organism>